<organism evidence="8">
    <name type="scientific">Triatoma infestans</name>
    <name type="common">Assassin bug</name>
    <dbReference type="NCBI Taxonomy" id="30076"/>
    <lineage>
        <taxon>Eukaryota</taxon>
        <taxon>Metazoa</taxon>
        <taxon>Ecdysozoa</taxon>
        <taxon>Arthropoda</taxon>
        <taxon>Hexapoda</taxon>
        <taxon>Insecta</taxon>
        <taxon>Pterygota</taxon>
        <taxon>Neoptera</taxon>
        <taxon>Paraneoptera</taxon>
        <taxon>Hemiptera</taxon>
        <taxon>Heteroptera</taxon>
        <taxon>Panheteroptera</taxon>
        <taxon>Cimicomorpha</taxon>
        <taxon>Reduviidae</taxon>
        <taxon>Triatominae</taxon>
        <taxon>Triatoma</taxon>
    </lineage>
</organism>
<evidence type="ECO:0000256" key="1">
    <source>
        <dbReference type="ARBA" id="ARBA00004141"/>
    </source>
</evidence>
<comment type="subcellular location">
    <subcellularLocation>
        <location evidence="7">Cell membrane</location>
        <topology evidence="7">Multi-pass membrane protein</topology>
    </subcellularLocation>
    <subcellularLocation>
        <location evidence="1">Membrane</location>
        <topology evidence="1">Multi-pass membrane protein</topology>
    </subcellularLocation>
</comment>
<evidence type="ECO:0000256" key="2">
    <source>
        <dbReference type="ARBA" id="ARBA00007168"/>
    </source>
</evidence>
<feature type="non-terminal residue" evidence="8">
    <location>
        <position position="327"/>
    </location>
</feature>
<dbReference type="Pfam" id="PF04515">
    <property type="entry name" value="Choline_transpo"/>
    <property type="match status" value="1"/>
</dbReference>
<dbReference type="PANTHER" id="PTHR12385:SF14">
    <property type="entry name" value="CHOLINE TRANSPORTER-LIKE 2"/>
    <property type="match status" value="1"/>
</dbReference>
<evidence type="ECO:0000313" key="8">
    <source>
        <dbReference type="EMBL" id="JAS02279.1"/>
    </source>
</evidence>
<protein>
    <recommendedName>
        <fullName evidence="7">Choline transporter-like protein</fullName>
    </recommendedName>
</protein>
<reference evidence="8" key="1">
    <citation type="submission" date="2016-04" db="EMBL/GenBank/DDBJ databases">
        <authorList>
            <person name="Calderon-Fernandez G.M.Sr."/>
        </authorList>
    </citation>
    <scope>NUCLEOTIDE SEQUENCE</scope>
    <source>
        <strain evidence="8">Int1</strain>
        <tissue evidence="8">Integument</tissue>
    </source>
</reference>
<reference evidence="8" key="2">
    <citation type="journal article" date="2017" name="J. Med. Entomol.">
        <title>Transcriptome Analysis of the Triatoma infestans (Hemiptera: Reduviidae) Integument.</title>
        <authorList>
            <person name="Calderon-Fernandez G.M."/>
            <person name="Moriconi D.E."/>
            <person name="Dulbecco A.B."/>
            <person name="Juarez M.P."/>
        </authorList>
    </citation>
    <scope>NUCLEOTIDE SEQUENCE</scope>
    <source>
        <strain evidence="8">Int1</strain>
        <tissue evidence="8">Integument</tissue>
    </source>
</reference>
<dbReference type="AlphaFoldDB" id="A0A161MSF4"/>
<evidence type="ECO:0000256" key="6">
    <source>
        <dbReference type="ARBA" id="ARBA00023180"/>
    </source>
</evidence>
<evidence type="ECO:0000256" key="4">
    <source>
        <dbReference type="ARBA" id="ARBA00022989"/>
    </source>
</evidence>
<feature type="transmembrane region" description="Helical" evidence="7">
    <location>
        <begin position="91"/>
        <end position="111"/>
    </location>
</feature>
<keyword evidence="6" id="KW-0325">Glycoprotein</keyword>
<feature type="transmembrane region" description="Helical" evidence="7">
    <location>
        <begin position="171"/>
        <end position="193"/>
    </location>
</feature>
<feature type="transmembrane region" description="Helical" evidence="7">
    <location>
        <begin position="118"/>
        <end position="139"/>
    </location>
</feature>
<feature type="non-terminal residue" evidence="8">
    <location>
        <position position="1"/>
    </location>
</feature>
<dbReference type="GO" id="GO:0005886">
    <property type="term" value="C:plasma membrane"/>
    <property type="evidence" value="ECO:0007669"/>
    <property type="project" value="UniProtKB-SubCell"/>
</dbReference>
<accession>A0A161MSF4</accession>
<dbReference type="EMBL" id="GEMB01000861">
    <property type="protein sequence ID" value="JAS02279.1"/>
    <property type="molecule type" value="Transcribed_RNA"/>
</dbReference>
<name>A0A161MSF4_TRIIF</name>
<evidence type="ECO:0000256" key="3">
    <source>
        <dbReference type="ARBA" id="ARBA00022692"/>
    </source>
</evidence>
<dbReference type="PANTHER" id="PTHR12385">
    <property type="entry name" value="CHOLINE TRANSPORTER-LIKE (SLC FAMILY 44)"/>
    <property type="match status" value="1"/>
</dbReference>
<sequence>IDDSIKSNINTLEKLKASISDGHCADWYISSNPVNYHCLPSHEDLSGSYQFLEDTGLPFALETLSNSTVHITTISIDEFASQVLDDLIKTWKYIVIALLIAIIVSFVYITLLRWIAGIMTWLSLVAILALIMTGAVLSVKRYIYLRDNEPPPVTSKMIKGQLGNLANIKELWLTLTIILGILLLIALIVIIFLRKRIVIAITLIKEGSKAISSVISTLFFPIIPWCLKCCVVIWVLFIAFHLFSLGTQVFKAHGLNGMCKCEDKYENLKNGDVCNPKLFQELCHNQSSGTTCTTAGCRYYEMDSGSFVVYLHLFNAFGFFWGLWFVS</sequence>
<keyword evidence="3 7" id="KW-0812">Transmembrane</keyword>
<comment type="similarity">
    <text evidence="2 7">Belongs to the CTL (choline transporter-like) family.</text>
</comment>
<keyword evidence="4 7" id="KW-1133">Transmembrane helix</keyword>
<evidence type="ECO:0000256" key="5">
    <source>
        <dbReference type="ARBA" id="ARBA00023136"/>
    </source>
</evidence>
<comment type="function">
    <text evidence="7">Choline transporter.</text>
</comment>
<feature type="transmembrane region" description="Helical" evidence="7">
    <location>
        <begin position="307"/>
        <end position="326"/>
    </location>
</feature>
<comment type="caution">
    <text evidence="7">Lacks conserved residue(s) required for the propagation of feature annotation.</text>
</comment>
<feature type="transmembrane region" description="Helical" evidence="7">
    <location>
        <begin position="214"/>
        <end position="243"/>
    </location>
</feature>
<proteinExistence type="inferred from homology"/>
<evidence type="ECO:0000256" key="7">
    <source>
        <dbReference type="RuleBase" id="RU368066"/>
    </source>
</evidence>
<dbReference type="GO" id="GO:0022857">
    <property type="term" value="F:transmembrane transporter activity"/>
    <property type="evidence" value="ECO:0007669"/>
    <property type="project" value="UniProtKB-UniRule"/>
</dbReference>
<keyword evidence="5 7" id="KW-0472">Membrane</keyword>
<dbReference type="InterPro" id="IPR007603">
    <property type="entry name" value="Choline_transptr-like"/>
</dbReference>